<dbReference type="InterPro" id="IPR011029">
    <property type="entry name" value="DEATH-like_dom_sf"/>
</dbReference>
<keyword evidence="4" id="KW-1185">Reference proteome</keyword>
<dbReference type="EMBL" id="JAIZAY010000013">
    <property type="protein sequence ID" value="KAJ8030121.1"/>
    <property type="molecule type" value="Genomic_DNA"/>
</dbReference>
<evidence type="ECO:0000313" key="4">
    <source>
        <dbReference type="Proteomes" id="UP001152320"/>
    </source>
</evidence>
<evidence type="ECO:0000256" key="1">
    <source>
        <dbReference type="SAM" id="Coils"/>
    </source>
</evidence>
<dbReference type="Gene3D" id="1.10.533.10">
    <property type="entry name" value="Death Domain, Fas"/>
    <property type="match status" value="1"/>
</dbReference>
<feature type="region of interest" description="Disordered" evidence="2">
    <location>
        <begin position="1"/>
        <end position="20"/>
    </location>
</feature>
<reference evidence="3" key="1">
    <citation type="submission" date="2021-10" db="EMBL/GenBank/DDBJ databases">
        <title>Tropical sea cucumber genome reveals ecological adaptation and Cuvierian tubules defense mechanism.</title>
        <authorList>
            <person name="Chen T."/>
        </authorList>
    </citation>
    <scope>NUCLEOTIDE SEQUENCE</scope>
    <source>
        <strain evidence="3">Nanhai2018</strain>
        <tissue evidence="3">Muscle</tissue>
    </source>
</reference>
<gene>
    <name evidence="3" type="ORF">HOLleu_26429</name>
</gene>
<evidence type="ECO:0000256" key="2">
    <source>
        <dbReference type="SAM" id="MobiDB-lite"/>
    </source>
</evidence>
<dbReference type="Proteomes" id="UP001152320">
    <property type="component" value="Chromosome 13"/>
</dbReference>
<evidence type="ECO:0000313" key="3">
    <source>
        <dbReference type="EMBL" id="KAJ8030121.1"/>
    </source>
</evidence>
<feature type="region of interest" description="Disordered" evidence="2">
    <location>
        <begin position="124"/>
        <end position="156"/>
    </location>
</feature>
<feature type="coiled-coil region" evidence="1">
    <location>
        <begin position="20"/>
        <end position="117"/>
    </location>
</feature>
<organism evidence="3 4">
    <name type="scientific">Holothuria leucospilota</name>
    <name type="common">Black long sea cucumber</name>
    <name type="synonym">Mertensiothuria leucospilota</name>
    <dbReference type="NCBI Taxonomy" id="206669"/>
    <lineage>
        <taxon>Eukaryota</taxon>
        <taxon>Metazoa</taxon>
        <taxon>Echinodermata</taxon>
        <taxon>Eleutherozoa</taxon>
        <taxon>Echinozoa</taxon>
        <taxon>Holothuroidea</taxon>
        <taxon>Aspidochirotacea</taxon>
        <taxon>Aspidochirotida</taxon>
        <taxon>Holothuriidae</taxon>
        <taxon>Holothuria</taxon>
    </lineage>
</organism>
<comment type="caution">
    <text evidence="3">The sequence shown here is derived from an EMBL/GenBank/DDBJ whole genome shotgun (WGS) entry which is preliminary data.</text>
</comment>
<keyword evidence="1" id="KW-0175">Coiled coil</keyword>
<dbReference type="AlphaFoldDB" id="A0A9Q1H2U1"/>
<name>A0A9Q1H2U1_HOLLE</name>
<sequence length="272" mass="31312">MNHEENERTKKRLGMANIDVEENRTQVQSIQQELQRIKQEYKETEKLLQQTKDLHQQTALVRNKFKAECDQYKLELSSLEKNLETAEQDLLQTKDLLQKATQEKNIIRAELEQSQLQYSITSMSLEGSPGGNRFSEAAQTRPRDARPRSDGSVSSATSRYLSESALSREFSVLLVKVSVKLTSGHCVLLATYFDLPRSKLDRIRKDSDTPGITLLDVMKERSIINMYDVSNLQQALADIDLHDINQTLVKPYQEKIDPLMYERHKVGQQDKK</sequence>
<proteinExistence type="predicted"/>
<protein>
    <submittedName>
        <fullName evidence="3">Uncharacterized protein</fullName>
    </submittedName>
</protein>
<accession>A0A9Q1H2U1</accession>